<evidence type="ECO:0000313" key="2">
    <source>
        <dbReference type="EMBL" id="SEH56367.1"/>
    </source>
</evidence>
<evidence type="ECO:0000313" key="3">
    <source>
        <dbReference type="Proteomes" id="UP000199215"/>
    </source>
</evidence>
<dbReference type="InterPro" id="IPR010995">
    <property type="entry name" value="DNA_repair_Rad51/TF_NusA_a-hlx"/>
</dbReference>
<dbReference type="SUPFAM" id="SSF47794">
    <property type="entry name" value="Rad51 N-terminal domain-like"/>
    <property type="match status" value="1"/>
</dbReference>
<dbReference type="GO" id="GO:0000166">
    <property type="term" value="F:nucleotide binding"/>
    <property type="evidence" value="ECO:0007669"/>
    <property type="project" value="InterPro"/>
</dbReference>
<sequence>MTRERGDTSPNMKPGPREMRSKARGKISKAAFTNREAGPFSKEYLSGRSIYARLQKGEVIQYLLVNKSDGVMVHSADGAESESITAGSNYRSVMAITDRRIQFALGGHEDTILEIKDKEVTGADFQTNPWERSITVTTESKQYKFPVSIEESSDHEDAVKYIQDYLVLETSITETGVTSDSSSTLVSESKVSEPQSPPDKIPPGELQEVNGITDTIERSLRGSGFETRSDLKKASLNDLAEVADISEQVAMRIKLDVGGESRE</sequence>
<feature type="region of interest" description="Disordered" evidence="1">
    <location>
        <begin position="177"/>
        <end position="204"/>
    </location>
</feature>
<protein>
    <submittedName>
        <fullName evidence="2">Helix-hairpin-helix domain-containing protein</fullName>
    </submittedName>
</protein>
<proteinExistence type="predicted"/>
<dbReference type="EMBL" id="FNWU01000007">
    <property type="protein sequence ID" value="SEH56367.1"/>
    <property type="molecule type" value="Genomic_DNA"/>
</dbReference>
<dbReference type="Proteomes" id="UP000199215">
    <property type="component" value="Unassembled WGS sequence"/>
</dbReference>
<keyword evidence="3" id="KW-1185">Reference proteome</keyword>
<dbReference type="Pfam" id="PF14520">
    <property type="entry name" value="HHH_5"/>
    <property type="match status" value="1"/>
</dbReference>
<dbReference type="AlphaFoldDB" id="A0A1H6JBJ5"/>
<reference evidence="2 3" key="1">
    <citation type="submission" date="2016-10" db="EMBL/GenBank/DDBJ databases">
        <authorList>
            <person name="de Groot N.N."/>
        </authorList>
    </citation>
    <scope>NUCLEOTIDE SEQUENCE [LARGE SCALE GENOMIC DNA]</scope>
    <source>
        <strain evidence="2 3">IBRC-M10418</strain>
    </source>
</reference>
<dbReference type="Gene3D" id="1.10.150.20">
    <property type="entry name" value="5' to 3' exonuclease, C-terminal subdomain"/>
    <property type="match status" value="1"/>
</dbReference>
<feature type="compositionally biased region" description="Low complexity" evidence="1">
    <location>
        <begin position="177"/>
        <end position="189"/>
    </location>
</feature>
<organism evidence="2 3">
    <name type="scientific">Halopenitus malekzadehii</name>
    <dbReference type="NCBI Taxonomy" id="1267564"/>
    <lineage>
        <taxon>Archaea</taxon>
        <taxon>Methanobacteriati</taxon>
        <taxon>Methanobacteriota</taxon>
        <taxon>Stenosarchaea group</taxon>
        <taxon>Halobacteria</taxon>
        <taxon>Halobacteriales</taxon>
        <taxon>Haloferacaceae</taxon>
        <taxon>Halopenitus</taxon>
    </lineage>
</organism>
<feature type="region of interest" description="Disordered" evidence="1">
    <location>
        <begin position="1"/>
        <end position="34"/>
    </location>
</feature>
<dbReference type="STRING" id="1267564.SAMN05192561_10770"/>
<evidence type="ECO:0000256" key="1">
    <source>
        <dbReference type="SAM" id="MobiDB-lite"/>
    </source>
</evidence>
<accession>A0A1H6JBJ5</accession>
<gene>
    <name evidence="2" type="ORF">SAMN05192561_10770</name>
</gene>
<name>A0A1H6JBJ5_9EURY</name>